<reference evidence="3 4" key="1">
    <citation type="submission" date="2018-04" db="EMBL/GenBank/DDBJ databases">
        <authorList>
            <person name="Zhang X."/>
            <person name="Yuan J."/>
            <person name="Li F."/>
            <person name="Xiang J."/>
        </authorList>
    </citation>
    <scope>NUCLEOTIDE SEQUENCE [LARGE SCALE GENOMIC DNA]</scope>
    <source>
        <tissue evidence="3">Muscle</tissue>
    </source>
</reference>
<dbReference type="EMBL" id="QCYY01003124">
    <property type="protein sequence ID" value="ROT65195.1"/>
    <property type="molecule type" value="Genomic_DNA"/>
</dbReference>
<feature type="region of interest" description="Disordered" evidence="1">
    <location>
        <begin position="440"/>
        <end position="460"/>
    </location>
</feature>
<feature type="region of interest" description="Disordered" evidence="1">
    <location>
        <begin position="246"/>
        <end position="288"/>
    </location>
</feature>
<feature type="compositionally biased region" description="Low complexity" evidence="1">
    <location>
        <begin position="175"/>
        <end position="189"/>
    </location>
</feature>
<dbReference type="AlphaFoldDB" id="A0A3R7QEV1"/>
<accession>A0A3R7QEV1</accession>
<reference evidence="3 4" key="2">
    <citation type="submission" date="2019-01" db="EMBL/GenBank/DDBJ databases">
        <title>The decoding of complex shrimp genome reveals the adaptation for benthos swimmer, frequently molting mechanism and breeding impact on genome.</title>
        <authorList>
            <person name="Sun Y."/>
            <person name="Gao Y."/>
            <person name="Yu Y."/>
        </authorList>
    </citation>
    <scope>NUCLEOTIDE SEQUENCE [LARGE SCALE GENOMIC DNA]</scope>
    <source>
        <tissue evidence="3">Muscle</tissue>
    </source>
</reference>
<keyword evidence="2" id="KW-0732">Signal</keyword>
<feature type="signal peptide" evidence="2">
    <location>
        <begin position="1"/>
        <end position="22"/>
    </location>
</feature>
<protein>
    <submittedName>
        <fullName evidence="3">Uncharacterized protein</fullName>
    </submittedName>
</protein>
<feature type="region of interest" description="Disordered" evidence="1">
    <location>
        <begin position="140"/>
        <end position="203"/>
    </location>
</feature>
<organism evidence="3 4">
    <name type="scientific">Penaeus vannamei</name>
    <name type="common">Whiteleg shrimp</name>
    <name type="synonym">Litopenaeus vannamei</name>
    <dbReference type="NCBI Taxonomy" id="6689"/>
    <lineage>
        <taxon>Eukaryota</taxon>
        <taxon>Metazoa</taxon>
        <taxon>Ecdysozoa</taxon>
        <taxon>Arthropoda</taxon>
        <taxon>Crustacea</taxon>
        <taxon>Multicrustacea</taxon>
        <taxon>Malacostraca</taxon>
        <taxon>Eumalacostraca</taxon>
        <taxon>Eucarida</taxon>
        <taxon>Decapoda</taxon>
        <taxon>Dendrobranchiata</taxon>
        <taxon>Penaeoidea</taxon>
        <taxon>Penaeidae</taxon>
        <taxon>Penaeus</taxon>
    </lineage>
</organism>
<evidence type="ECO:0000313" key="4">
    <source>
        <dbReference type="Proteomes" id="UP000283509"/>
    </source>
</evidence>
<feature type="compositionally biased region" description="Basic and acidic residues" evidence="1">
    <location>
        <begin position="368"/>
        <end position="393"/>
    </location>
</feature>
<feature type="compositionally biased region" description="Low complexity" evidence="1">
    <location>
        <begin position="266"/>
        <end position="277"/>
    </location>
</feature>
<feature type="chain" id="PRO_5018654341" evidence="2">
    <location>
        <begin position="23"/>
        <end position="460"/>
    </location>
</feature>
<keyword evidence="4" id="KW-1185">Reference proteome</keyword>
<evidence type="ECO:0000256" key="1">
    <source>
        <dbReference type="SAM" id="MobiDB-lite"/>
    </source>
</evidence>
<feature type="region of interest" description="Disordered" evidence="1">
    <location>
        <begin position="78"/>
        <end position="107"/>
    </location>
</feature>
<feature type="compositionally biased region" description="Polar residues" evidence="1">
    <location>
        <begin position="450"/>
        <end position="460"/>
    </location>
</feature>
<feature type="region of interest" description="Disordered" evidence="1">
    <location>
        <begin position="347"/>
        <end position="402"/>
    </location>
</feature>
<evidence type="ECO:0000256" key="2">
    <source>
        <dbReference type="SAM" id="SignalP"/>
    </source>
</evidence>
<feature type="compositionally biased region" description="Basic residues" evidence="1">
    <location>
        <begin position="162"/>
        <end position="174"/>
    </location>
</feature>
<feature type="compositionally biased region" description="Gly residues" evidence="1">
    <location>
        <begin position="92"/>
        <end position="102"/>
    </location>
</feature>
<comment type="caution">
    <text evidence="3">The sequence shown here is derived from an EMBL/GenBank/DDBJ whole genome shotgun (WGS) entry which is preliminary data.</text>
</comment>
<dbReference type="Proteomes" id="UP000283509">
    <property type="component" value="Unassembled WGS sequence"/>
</dbReference>
<sequence>MIGVAISLLLYLPLRVITVTRGRFLSPGLPNHINAICGGERKKKMTASTATRAALGRQRAHDAEEGAGITKQLELPLRTCQGSPSSPWRRGNNGGVPDGSGQGRRVDTTCGCNSPNVLITRRTGGLALGLGHRNASLSLARTHAHPPEAHLRRTRTYGSTARRPRPSSRSRGRRAPPASRWPRPRAAPSAPRPPDRGLVPGRPGCNGTTCLHIPTPARYSAAAATLHTALIPAAAAASDSLLKKHSQKPLHFTSPKKGAPRTSSSAHCPHCPHTAPHAPQPRAPHSPCSAMPRRHLLQCKQVEFIHSRGSRRIRTNTFPDVRLHTQAQPHAQRTACTRARSRVRACGRGGGVEGQGGEENGGFRGTKSKAERTQSKSRVDEGAGGEVLREDPSGKMWSPASDTKNRDKIIDCWQLFDDGEACLRAAGLISADDMPSLPSTLPPCHHPTNLPVTLPSTLAE</sequence>
<name>A0A3R7QEV1_PENVA</name>
<feature type="compositionally biased region" description="Gly residues" evidence="1">
    <location>
        <begin position="347"/>
        <end position="364"/>
    </location>
</feature>
<evidence type="ECO:0000313" key="3">
    <source>
        <dbReference type="EMBL" id="ROT65195.1"/>
    </source>
</evidence>
<gene>
    <name evidence="3" type="ORF">C7M84_016853</name>
</gene>
<proteinExistence type="predicted"/>